<reference evidence="3 4" key="2">
    <citation type="submission" date="2018-11" db="EMBL/GenBank/DDBJ databases">
        <authorList>
            <consortium name="Pathogen Informatics"/>
        </authorList>
    </citation>
    <scope>NUCLEOTIDE SEQUENCE [LARGE SCALE GENOMIC DNA]</scope>
    <source>
        <strain evidence="3 4">MHpl1</strain>
    </source>
</reference>
<proteinExistence type="predicted"/>
<feature type="compositionally biased region" description="Polar residues" evidence="1">
    <location>
        <begin position="349"/>
        <end position="358"/>
    </location>
</feature>
<dbReference type="OMA" id="CNSEGRS"/>
<dbReference type="AlphaFoldDB" id="A0A0N4WY27"/>
<evidence type="ECO:0000313" key="3">
    <source>
        <dbReference type="EMBL" id="VDO61481.1"/>
    </source>
</evidence>
<feature type="compositionally biased region" description="Polar residues" evidence="1">
    <location>
        <begin position="531"/>
        <end position="541"/>
    </location>
</feature>
<feature type="compositionally biased region" description="Low complexity" evidence="1">
    <location>
        <begin position="197"/>
        <end position="207"/>
    </location>
</feature>
<evidence type="ECO:0000313" key="4">
    <source>
        <dbReference type="Proteomes" id="UP000268014"/>
    </source>
</evidence>
<dbReference type="WBParaSite" id="HPLM_0001675501-mRNA-1">
    <property type="protein sequence ID" value="HPLM_0001675501-mRNA-1"/>
    <property type="gene ID" value="HPLM_0001675501"/>
</dbReference>
<dbReference type="InterPro" id="IPR013087">
    <property type="entry name" value="Znf_C2H2_type"/>
</dbReference>
<feature type="compositionally biased region" description="Polar residues" evidence="1">
    <location>
        <begin position="259"/>
        <end position="271"/>
    </location>
</feature>
<organism evidence="5">
    <name type="scientific">Haemonchus placei</name>
    <name type="common">Barber's pole worm</name>
    <dbReference type="NCBI Taxonomy" id="6290"/>
    <lineage>
        <taxon>Eukaryota</taxon>
        <taxon>Metazoa</taxon>
        <taxon>Ecdysozoa</taxon>
        <taxon>Nematoda</taxon>
        <taxon>Chromadorea</taxon>
        <taxon>Rhabditida</taxon>
        <taxon>Rhabditina</taxon>
        <taxon>Rhabditomorpha</taxon>
        <taxon>Strongyloidea</taxon>
        <taxon>Trichostrongylidae</taxon>
        <taxon>Haemonchus</taxon>
    </lineage>
</organism>
<feature type="compositionally biased region" description="Polar residues" evidence="1">
    <location>
        <begin position="283"/>
        <end position="303"/>
    </location>
</feature>
<dbReference type="Proteomes" id="UP000268014">
    <property type="component" value="Unassembled WGS sequence"/>
</dbReference>
<evidence type="ECO:0000313" key="5">
    <source>
        <dbReference type="WBParaSite" id="HPLM_0001675501-mRNA-1"/>
    </source>
</evidence>
<feature type="region of interest" description="Disordered" evidence="1">
    <location>
        <begin position="185"/>
        <end position="391"/>
    </location>
</feature>
<feature type="compositionally biased region" description="Low complexity" evidence="1">
    <location>
        <begin position="375"/>
        <end position="387"/>
    </location>
</feature>
<dbReference type="OrthoDB" id="5857918at2759"/>
<feature type="region of interest" description="Disordered" evidence="1">
    <location>
        <begin position="497"/>
        <end position="578"/>
    </location>
</feature>
<feature type="compositionally biased region" description="Basic and acidic residues" evidence="1">
    <location>
        <begin position="336"/>
        <end position="348"/>
    </location>
</feature>
<reference evidence="5" key="1">
    <citation type="submission" date="2017-02" db="UniProtKB">
        <authorList>
            <consortium name="WormBaseParasite"/>
        </authorList>
    </citation>
    <scope>IDENTIFICATION</scope>
</reference>
<sequence>MDLTPLSCSEAKQIWHVIRKEHVSSNHVRKDHTESDYVEILSDMMKKAYPTMTYNDLQCQIGGCQKEYRGLSSRRSHVLRIHFKNELSCPLNCSYRSNDFSLLNSHLKEDHGLPNGHMSIDSHHVREQFNAERSKHNFLLNSLVLRAFPCPIPDCYKSNFKSQSSVDISPGDPSGCNVISNIREKSRKFQDAPPNPLRLRSPSSDSDSSSDRNEDSEGMNEVNDTPAKTAKVLSPAKTKGNQRGILPQQMPPTTSSSSNDEQAYENSSATASKDKNASDKNASKQSATHLRTETKTVTNQRRVSSSSSSSSSSTSSLSPIRSSKKPPPSTLSTSGHGRDNREGKERPRSNQSHGANNGSSSSDSESSTSDDDVTVVKTVKSPSTRTSLARTSSMPVLGEVVLDYDDDKEDDDIAHVTSKEGKKTPEKKPLYRRLAISGVSVPIEKTPLSSFGKAFCNSEGRSTAYSTDDRAQMEKGRRAARKMFNLAELHRAKRMALKKKRGSNMNNEVSEYVEAETTKKGSKKRKKAASQNCSSKRSASTDSKEPSYVVKKVKRESSVPRENVYHSTPRKGASKRFA</sequence>
<evidence type="ECO:0000259" key="2">
    <source>
        <dbReference type="PROSITE" id="PS00028"/>
    </source>
</evidence>
<feature type="compositionally biased region" description="Basic residues" evidence="1">
    <location>
        <begin position="568"/>
        <end position="578"/>
    </location>
</feature>
<accession>A0A0N4WY27</accession>
<feature type="compositionally biased region" description="Basic and acidic residues" evidence="1">
    <location>
        <begin position="272"/>
        <end position="282"/>
    </location>
</feature>
<keyword evidence="4" id="KW-1185">Reference proteome</keyword>
<evidence type="ECO:0000256" key="1">
    <source>
        <dbReference type="SAM" id="MobiDB-lite"/>
    </source>
</evidence>
<feature type="domain" description="C2H2-type" evidence="2">
    <location>
        <begin position="59"/>
        <end position="82"/>
    </location>
</feature>
<dbReference type="SMART" id="SM00355">
    <property type="entry name" value="ZnF_C2H2"/>
    <property type="match status" value="2"/>
</dbReference>
<gene>
    <name evidence="3" type="ORF">HPLM_LOCUS16747</name>
</gene>
<feature type="compositionally biased region" description="Low complexity" evidence="1">
    <location>
        <begin position="304"/>
        <end position="321"/>
    </location>
</feature>
<protein>
    <submittedName>
        <fullName evidence="5">C2H2-type domain-containing protein</fullName>
    </submittedName>
</protein>
<dbReference type="EMBL" id="UZAF01019567">
    <property type="protein sequence ID" value="VDO61481.1"/>
    <property type="molecule type" value="Genomic_DNA"/>
</dbReference>
<dbReference type="STRING" id="6290.A0A0N4WY27"/>
<name>A0A0N4WY27_HAEPC</name>
<dbReference type="PROSITE" id="PS00028">
    <property type="entry name" value="ZINC_FINGER_C2H2_1"/>
    <property type="match status" value="1"/>
</dbReference>